<dbReference type="Proteomes" id="UP001152484">
    <property type="component" value="Unassembled WGS sequence"/>
</dbReference>
<name>A0A9P0ZSC6_CUSEU</name>
<dbReference type="EMBL" id="CAMAPE010000060">
    <property type="protein sequence ID" value="CAH9113166.1"/>
    <property type="molecule type" value="Genomic_DNA"/>
</dbReference>
<feature type="non-terminal residue" evidence="1">
    <location>
        <position position="1"/>
    </location>
</feature>
<dbReference type="PANTHER" id="PTHR11697:SF230">
    <property type="entry name" value="ZINC FINGER, MYM DOMAIN CONTAINING 1"/>
    <property type="match status" value="1"/>
</dbReference>
<accession>A0A9P0ZSC6</accession>
<reference evidence="1" key="1">
    <citation type="submission" date="2022-07" db="EMBL/GenBank/DDBJ databases">
        <authorList>
            <person name="Macas J."/>
            <person name="Novak P."/>
            <person name="Neumann P."/>
        </authorList>
    </citation>
    <scope>NUCLEOTIDE SEQUENCE</scope>
</reference>
<dbReference type="PANTHER" id="PTHR11697">
    <property type="entry name" value="GENERAL TRANSCRIPTION FACTOR 2-RELATED ZINC FINGER PROTEIN"/>
    <property type="match status" value="1"/>
</dbReference>
<dbReference type="AlphaFoldDB" id="A0A9P0ZSC6"/>
<dbReference type="InterPro" id="IPR055298">
    <property type="entry name" value="AtLOH3-like"/>
</dbReference>
<evidence type="ECO:0000313" key="2">
    <source>
        <dbReference type="Proteomes" id="UP001152484"/>
    </source>
</evidence>
<gene>
    <name evidence="1" type="ORF">CEURO_LOCUS19920</name>
</gene>
<keyword evidence="2" id="KW-1185">Reference proteome</keyword>
<dbReference type="OrthoDB" id="785612at2759"/>
<protein>
    <submittedName>
        <fullName evidence="1">Uncharacterized protein</fullName>
    </submittedName>
</protein>
<evidence type="ECO:0000313" key="1">
    <source>
        <dbReference type="EMBL" id="CAH9113166.1"/>
    </source>
</evidence>
<sequence>MFSGVTNDVNMALQRRDQDLLNALTLVKICKARVQKMRDDGWEALLGRVVTVCTTHDIHVPNMDGPYHLSKRSHRQTSFVTNLHHYKTDCLVSILDLQLK</sequence>
<comment type="caution">
    <text evidence="1">The sequence shown here is derived from an EMBL/GenBank/DDBJ whole genome shotgun (WGS) entry which is preliminary data.</text>
</comment>
<organism evidence="1 2">
    <name type="scientific">Cuscuta europaea</name>
    <name type="common">European dodder</name>
    <dbReference type="NCBI Taxonomy" id="41803"/>
    <lineage>
        <taxon>Eukaryota</taxon>
        <taxon>Viridiplantae</taxon>
        <taxon>Streptophyta</taxon>
        <taxon>Embryophyta</taxon>
        <taxon>Tracheophyta</taxon>
        <taxon>Spermatophyta</taxon>
        <taxon>Magnoliopsida</taxon>
        <taxon>eudicotyledons</taxon>
        <taxon>Gunneridae</taxon>
        <taxon>Pentapetalae</taxon>
        <taxon>asterids</taxon>
        <taxon>lamiids</taxon>
        <taxon>Solanales</taxon>
        <taxon>Convolvulaceae</taxon>
        <taxon>Cuscuteae</taxon>
        <taxon>Cuscuta</taxon>
        <taxon>Cuscuta subgen. Cuscuta</taxon>
    </lineage>
</organism>
<proteinExistence type="predicted"/>